<keyword evidence="4" id="KW-0563">Paired box</keyword>
<dbReference type="EMBL" id="VXBU01013524">
    <property type="protein sequence ID" value="NXN86783.1"/>
    <property type="molecule type" value="Genomic_DNA"/>
</dbReference>
<dbReference type="FunFam" id="1.10.10.10:FF:000031">
    <property type="entry name" value="Paired box protein Pax-7"/>
    <property type="match status" value="1"/>
</dbReference>
<dbReference type="PRINTS" id="PR00027">
    <property type="entry name" value="PAIREDBOX"/>
</dbReference>
<evidence type="ECO:0000313" key="16">
    <source>
        <dbReference type="Proteomes" id="UP000532545"/>
    </source>
</evidence>
<dbReference type="GO" id="GO:0000981">
    <property type="term" value="F:DNA-binding transcription factor activity, RNA polymerase II-specific"/>
    <property type="evidence" value="ECO:0007669"/>
    <property type="project" value="InterPro"/>
</dbReference>
<evidence type="ECO:0000256" key="1">
    <source>
        <dbReference type="ARBA" id="ARBA00004123"/>
    </source>
</evidence>
<feature type="region of interest" description="Disordered" evidence="12">
    <location>
        <begin position="163"/>
        <end position="226"/>
    </location>
</feature>
<evidence type="ECO:0000256" key="6">
    <source>
        <dbReference type="ARBA" id="ARBA00023125"/>
    </source>
</evidence>
<organism evidence="15 16">
    <name type="scientific">Bombycilla garrulus</name>
    <name type="common">Bohemian waxwing</name>
    <name type="synonym">Lanius garrulus</name>
    <dbReference type="NCBI Taxonomy" id="125297"/>
    <lineage>
        <taxon>Eukaryota</taxon>
        <taxon>Metazoa</taxon>
        <taxon>Chordata</taxon>
        <taxon>Craniata</taxon>
        <taxon>Vertebrata</taxon>
        <taxon>Euteleostomi</taxon>
        <taxon>Archelosauria</taxon>
        <taxon>Archosauria</taxon>
        <taxon>Dinosauria</taxon>
        <taxon>Saurischia</taxon>
        <taxon>Theropoda</taxon>
        <taxon>Coelurosauria</taxon>
        <taxon>Aves</taxon>
        <taxon>Neognathae</taxon>
        <taxon>Neoaves</taxon>
        <taxon>Telluraves</taxon>
        <taxon>Australaves</taxon>
        <taxon>Passeriformes</taxon>
        <taxon>Bombycillidae</taxon>
        <taxon>Bombycilla</taxon>
    </lineage>
</organism>
<sequence>MTTLAGAVPRMMRPGAGQNYPRSGFPLEVSTPLGQGRVNQLGGVFINGRPLPNHIRHKIVEMAHHGIRPCVISRQLRVSHGCVSKILCRYQETGSIRPGAIGGSKPGPVSALAADGAGGSQRPGALAAAAPTPPALQTVPARLVFTEAVSSISRILRSKFGKGEEEEAELERREVEEGDKKAKHSIDGILSERASAPQSDEGSDIDSEPDLPLKRKQRRSRTTFTAEQLEELERAFERTHYPDIYTREELAQRAKLTEARVQVWFSNRRARWRKQAGANQLMAFNHLIPGGFPPSAMPTLPTYQLSEPSYQPTSIPQAVSDPSSTVHRPQPLPPSTVHQSSLPSNAESSSAYCLPSSRHGFSSYTDSFVPPSGPSNPMNPAIGNGLSPQVMGLLTNHGGVPHQPQTDYALSPLTGGLEPTTTVSASCSQRLDHMKSLDSLPTSQSYCPPTYSTTGYSMDPVTGYQYGQYGQSAFHYLKPDIA</sequence>
<feature type="compositionally biased region" description="Low complexity" evidence="12">
    <location>
        <begin position="340"/>
        <end position="350"/>
    </location>
</feature>
<dbReference type="InterPro" id="IPR017970">
    <property type="entry name" value="Homeobox_CS"/>
</dbReference>
<evidence type="ECO:0000256" key="2">
    <source>
        <dbReference type="ARBA" id="ARBA00005733"/>
    </source>
</evidence>
<protein>
    <submittedName>
        <fullName evidence="15">PAX3 protein</fullName>
    </submittedName>
</protein>
<evidence type="ECO:0000256" key="5">
    <source>
        <dbReference type="ARBA" id="ARBA00023015"/>
    </source>
</evidence>
<dbReference type="Gene3D" id="1.10.10.60">
    <property type="entry name" value="Homeodomain-like"/>
    <property type="match status" value="1"/>
</dbReference>
<dbReference type="Pfam" id="PF00046">
    <property type="entry name" value="Homeodomain"/>
    <property type="match status" value="1"/>
</dbReference>
<dbReference type="InterPro" id="IPR036388">
    <property type="entry name" value="WH-like_DNA-bd_sf"/>
</dbReference>
<reference evidence="15 16" key="1">
    <citation type="submission" date="2019-09" db="EMBL/GenBank/DDBJ databases">
        <title>Bird 10,000 Genomes (B10K) Project - Family phase.</title>
        <authorList>
            <person name="Zhang G."/>
        </authorList>
    </citation>
    <scope>NUCLEOTIDE SEQUENCE [LARGE SCALE GENOMIC DNA]</scope>
    <source>
        <strain evidence="15">B10K-DU-002-23</strain>
        <tissue evidence="15">Muscle</tissue>
    </source>
</reference>
<dbReference type="InterPro" id="IPR009057">
    <property type="entry name" value="Homeodomain-like_sf"/>
</dbReference>
<keyword evidence="3" id="KW-0217">Developmental protein</keyword>
<keyword evidence="9 10" id="KW-0539">Nucleus</keyword>
<keyword evidence="5" id="KW-0805">Transcription regulation</keyword>
<dbReference type="PANTHER" id="PTHR45636:SF49">
    <property type="entry name" value="PAIRED BOX PROTEIN 3 HOMOLOG"/>
    <property type="match status" value="1"/>
</dbReference>
<dbReference type="SUPFAM" id="SSF46689">
    <property type="entry name" value="Homeodomain-like"/>
    <property type="match status" value="2"/>
</dbReference>
<gene>
    <name evidence="15" type="primary">Pax3</name>
    <name evidence="15" type="ORF">BOMGAR_R01719</name>
</gene>
<keyword evidence="6 10" id="KW-0238">DNA-binding</keyword>
<keyword evidence="7 10" id="KW-0371">Homeobox</keyword>
<dbReference type="InterPro" id="IPR043565">
    <property type="entry name" value="PAX_fam"/>
</dbReference>
<feature type="region of interest" description="Disordered" evidence="12">
    <location>
        <begin position="299"/>
        <end position="351"/>
    </location>
</feature>
<evidence type="ECO:0000256" key="8">
    <source>
        <dbReference type="ARBA" id="ARBA00023163"/>
    </source>
</evidence>
<evidence type="ECO:0000256" key="4">
    <source>
        <dbReference type="ARBA" id="ARBA00022724"/>
    </source>
</evidence>
<feature type="domain" description="Paired" evidence="14">
    <location>
        <begin position="34"/>
        <end position="159"/>
    </location>
</feature>
<dbReference type="Gene3D" id="1.10.10.10">
    <property type="entry name" value="Winged helix-like DNA-binding domain superfamily/Winged helix DNA-binding domain"/>
    <property type="match status" value="1"/>
</dbReference>
<comment type="caution">
    <text evidence="15">The sequence shown here is derived from an EMBL/GenBank/DDBJ whole genome shotgun (WGS) entry which is preliminary data.</text>
</comment>
<evidence type="ECO:0000256" key="12">
    <source>
        <dbReference type="SAM" id="MobiDB-lite"/>
    </source>
</evidence>
<feature type="region of interest" description="Disordered" evidence="12">
    <location>
        <begin position="1"/>
        <end position="23"/>
    </location>
</feature>
<feature type="non-terminal residue" evidence="15">
    <location>
        <position position="482"/>
    </location>
</feature>
<dbReference type="PANTHER" id="PTHR45636">
    <property type="entry name" value="PAIRED BOX PROTEIN PAX-6-RELATED-RELATED"/>
    <property type="match status" value="1"/>
</dbReference>
<dbReference type="PROSITE" id="PS00034">
    <property type="entry name" value="PAIRED_1"/>
    <property type="match status" value="1"/>
</dbReference>
<keyword evidence="16" id="KW-1185">Reference proteome</keyword>
<keyword evidence="8" id="KW-0804">Transcription</keyword>
<evidence type="ECO:0000256" key="11">
    <source>
        <dbReference type="RuleBase" id="RU000682"/>
    </source>
</evidence>
<evidence type="ECO:0000256" key="7">
    <source>
        <dbReference type="ARBA" id="ARBA00023155"/>
    </source>
</evidence>
<name>A0A7L1MJG0_BOMGA</name>
<evidence type="ECO:0000256" key="10">
    <source>
        <dbReference type="PROSITE-ProRule" id="PRU00108"/>
    </source>
</evidence>
<dbReference type="InterPro" id="IPR043182">
    <property type="entry name" value="PAIRED_DNA-bd_dom"/>
</dbReference>
<accession>A0A7L1MJG0</accession>
<feature type="compositionally biased region" description="Basic and acidic residues" evidence="12">
    <location>
        <begin position="170"/>
        <end position="186"/>
    </location>
</feature>
<feature type="domain" description="Homeobox" evidence="13">
    <location>
        <begin position="215"/>
        <end position="275"/>
    </location>
</feature>
<evidence type="ECO:0000259" key="14">
    <source>
        <dbReference type="PROSITE" id="PS51057"/>
    </source>
</evidence>
<dbReference type="InterPro" id="IPR022106">
    <property type="entry name" value="Pax7_C"/>
</dbReference>
<feature type="non-terminal residue" evidence="15">
    <location>
        <position position="1"/>
    </location>
</feature>
<dbReference type="SMART" id="SM00389">
    <property type="entry name" value="HOX"/>
    <property type="match status" value="1"/>
</dbReference>
<proteinExistence type="inferred from homology"/>
<feature type="region of interest" description="Disordered" evidence="12">
    <location>
        <begin position="99"/>
        <end position="131"/>
    </location>
</feature>
<evidence type="ECO:0000256" key="9">
    <source>
        <dbReference type="ARBA" id="ARBA00023242"/>
    </source>
</evidence>
<dbReference type="InterPro" id="IPR001356">
    <property type="entry name" value="HD"/>
</dbReference>
<dbReference type="PROSITE" id="PS50071">
    <property type="entry name" value="HOMEOBOX_2"/>
    <property type="match status" value="1"/>
</dbReference>
<evidence type="ECO:0000256" key="3">
    <source>
        <dbReference type="ARBA" id="ARBA00022473"/>
    </source>
</evidence>
<dbReference type="Pfam" id="PF00292">
    <property type="entry name" value="PAX"/>
    <property type="match status" value="1"/>
</dbReference>
<feature type="DNA-binding region" description="Homeobox" evidence="10">
    <location>
        <begin position="217"/>
        <end position="276"/>
    </location>
</feature>
<evidence type="ECO:0000259" key="13">
    <source>
        <dbReference type="PROSITE" id="PS50071"/>
    </source>
</evidence>
<dbReference type="PROSITE" id="PS00027">
    <property type="entry name" value="HOMEOBOX_1"/>
    <property type="match status" value="1"/>
</dbReference>
<dbReference type="Proteomes" id="UP000532545">
    <property type="component" value="Unassembled WGS sequence"/>
</dbReference>
<dbReference type="CDD" id="cd00086">
    <property type="entry name" value="homeodomain"/>
    <property type="match status" value="1"/>
</dbReference>
<dbReference type="PROSITE" id="PS51057">
    <property type="entry name" value="PAIRED_2"/>
    <property type="match status" value="1"/>
</dbReference>
<dbReference type="GO" id="GO:0000978">
    <property type="term" value="F:RNA polymerase II cis-regulatory region sequence-specific DNA binding"/>
    <property type="evidence" value="ECO:0007669"/>
    <property type="project" value="TreeGrafter"/>
</dbReference>
<dbReference type="SMART" id="SM00351">
    <property type="entry name" value="PAX"/>
    <property type="match status" value="1"/>
</dbReference>
<comment type="subcellular location">
    <subcellularLocation>
        <location evidence="1 10 11">Nucleus</location>
    </subcellularLocation>
</comment>
<dbReference type="GO" id="GO:0005634">
    <property type="term" value="C:nucleus"/>
    <property type="evidence" value="ECO:0007669"/>
    <property type="project" value="UniProtKB-SubCell"/>
</dbReference>
<dbReference type="AlphaFoldDB" id="A0A7L1MJG0"/>
<dbReference type="FunFam" id="1.10.10.60:FF:000035">
    <property type="entry name" value="paired box protein Pax-3 isoform X2"/>
    <property type="match status" value="1"/>
</dbReference>
<feature type="compositionally biased region" description="Polar residues" evidence="12">
    <location>
        <begin position="301"/>
        <end position="327"/>
    </location>
</feature>
<comment type="similarity">
    <text evidence="2">Belongs to the paired homeobox family.</text>
</comment>
<dbReference type="GO" id="GO:0009653">
    <property type="term" value="P:anatomical structure morphogenesis"/>
    <property type="evidence" value="ECO:0007669"/>
    <property type="project" value="UniProtKB-ARBA"/>
</dbReference>
<dbReference type="OrthoDB" id="6159439at2759"/>
<evidence type="ECO:0000313" key="15">
    <source>
        <dbReference type="EMBL" id="NXN86783.1"/>
    </source>
</evidence>
<dbReference type="InterPro" id="IPR001523">
    <property type="entry name" value="Paired_dom"/>
</dbReference>
<dbReference type="Pfam" id="PF12360">
    <property type="entry name" value="Pax7"/>
    <property type="match status" value="1"/>
</dbReference>